<dbReference type="RefSeq" id="WP_089650890.1">
    <property type="nucleotide sequence ID" value="NZ_FNIZ01000002.1"/>
</dbReference>
<dbReference type="AlphaFoldDB" id="A0A1H0FT85"/>
<evidence type="ECO:0000313" key="2">
    <source>
        <dbReference type="EMBL" id="SDN97888.1"/>
    </source>
</evidence>
<accession>A0A1H0FT85</accession>
<protein>
    <submittedName>
        <fullName evidence="2">Uncharacterized protein</fullName>
    </submittedName>
</protein>
<dbReference type="Proteomes" id="UP000198860">
    <property type="component" value="Unassembled WGS sequence"/>
</dbReference>
<dbReference type="OrthoDB" id="2973147at2"/>
<keyword evidence="3" id="KW-1185">Reference proteome</keyword>
<evidence type="ECO:0000313" key="3">
    <source>
        <dbReference type="Proteomes" id="UP000198860"/>
    </source>
</evidence>
<gene>
    <name evidence="2" type="ORF">SAMN05421677_102107</name>
</gene>
<reference evidence="3" key="1">
    <citation type="submission" date="2016-10" db="EMBL/GenBank/DDBJ databases">
        <authorList>
            <person name="Varghese N."/>
            <person name="Submissions S."/>
        </authorList>
    </citation>
    <scope>NUCLEOTIDE SEQUENCE [LARGE SCALE GENOMIC DNA]</scope>
    <source>
        <strain evidence="3">CGMCC 1.3703</strain>
    </source>
</reference>
<sequence length="75" mass="8761">MWFFLGLVGLLVVPLLYGFLRDAFGWNRNKFYGDEMNKQKRTSVEKRYDKAEIRKGKVHQQARNQGNHGGFGGFH</sequence>
<organism evidence="2 3">
    <name type="scientific">Halobacillus aidingensis</name>
    <dbReference type="NCBI Taxonomy" id="240303"/>
    <lineage>
        <taxon>Bacteria</taxon>
        <taxon>Bacillati</taxon>
        <taxon>Bacillota</taxon>
        <taxon>Bacilli</taxon>
        <taxon>Bacillales</taxon>
        <taxon>Bacillaceae</taxon>
        <taxon>Halobacillus</taxon>
    </lineage>
</organism>
<evidence type="ECO:0000256" key="1">
    <source>
        <dbReference type="SAM" id="MobiDB-lite"/>
    </source>
</evidence>
<feature type="region of interest" description="Disordered" evidence="1">
    <location>
        <begin position="56"/>
        <end position="75"/>
    </location>
</feature>
<dbReference type="EMBL" id="FNIZ01000002">
    <property type="protein sequence ID" value="SDN97888.1"/>
    <property type="molecule type" value="Genomic_DNA"/>
</dbReference>
<name>A0A1H0FT85_HALAD</name>
<proteinExistence type="predicted"/>